<dbReference type="InterPro" id="IPR001907">
    <property type="entry name" value="ClpP"/>
</dbReference>
<dbReference type="EMBL" id="MGJT01000026">
    <property type="protein sequence ID" value="OGN11883.1"/>
    <property type="molecule type" value="Genomic_DNA"/>
</dbReference>
<dbReference type="InterPro" id="IPR023562">
    <property type="entry name" value="ClpP/TepA"/>
</dbReference>
<keyword evidence="4" id="KW-0378">Hydrolase</keyword>
<comment type="caution">
    <text evidence="7">The sequence shown here is derived from an EMBL/GenBank/DDBJ whole genome shotgun (WGS) entry which is preliminary data.</text>
</comment>
<dbReference type="GO" id="GO:0004176">
    <property type="term" value="F:ATP-dependent peptidase activity"/>
    <property type="evidence" value="ECO:0007669"/>
    <property type="project" value="InterPro"/>
</dbReference>
<dbReference type="AlphaFoldDB" id="A0A1F8FFE9"/>
<dbReference type="SUPFAM" id="SSF52096">
    <property type="entry name" value="ClpP/crotonase"/>
    <property type="match status" value="1"/>
</dbReference>
<dbReference type="GO" id="GO:0006515">
    <property type="term" value="P:protein quality control for misfolded or incompletely synthesized proteins"/>
    <property type="evidence" value="ECO:0007669"/>
    <property type="project" value="TreeGrafter"/>
</dbReference>
<evidence type="ECO:0000256" key="6">
    <source>
        <dbReference type="RuleBase" id="RU003567"/>
    </source>
</evidence>
<evidence type="ECO:0000256" key="5">
    <source>
        <dbReference type="ARBA" id="ARBA00022825"/>
    </source>
</evidence>
<reference evidence="7 8" key="1">
    <citation type="journal article" date="2016" name="Nat. Commun.">
        <title>Thousands of microbial genomes shed light on interconnected biogeochemical processes in an aquifer system.</title>
        <authorList>
            <person name="Anantharaman K."/>
            <person name="Brown C.T."/>
            <person name="Hug L.A."/>
            <person name="Sharon I."/>
            <person name="Castelle C.J."/>
            <person name="Probst A.J."/>
            <person name="Thomas B.C."/>
            <person name="Singh A."/>
            <person name="Wilkins M.J."/>
            <person name="Karaoz U."/>
            <person name="Brodie E.L."/>
            <person name="Williams K.H."/>
            <person name="Hubbard S.S."/>
            <person name="Banfield J.F."/>
        </authorList>
    </citation>
    <scope>NUCLEOTIDE SEQUENCE [LARGE SCALE GENOMIC DNA]</scope>
</reference>
<dbReference type="Proteomes" id="UP000178197">
    <property type="component" value="Unassembled WGS sequence"/>
</dbReference>
<dbReference type="Pfam" id="PF00574">
    <property type="entry name" value="CLP_protease"/>
    <property type="match status" value="1"/>
</dbReference>
<proteinExistence type="inferred from homology"/>
<evidence type="ECO:0000313" key="7">
    <source>
        <dbReference type="EMBL" id="OGN11883.1"/>
    </source>
</evidence>
<evidence type="ECO:0000256" key="4">
    <source>
        <dbReference type="ARBA" id="ARBA00022801"/>
    </source>
</evidence>
<dbReference type="PANTHER" id="PTHR10381">
    <property type="entry name" value="ATP-DEPENDENT CLP PROTEASE PROTEOLYTIC SUBUNIT"/>
    <property type="match status" value="1"/>
</dbReference>
<name>A0A1F8FFE9_9BACT</name>
<dbReference type="GO" id="GO:0004252">
    <property type="term" value="F:serine-type endopeptidase activity"/>
    <property type="evidence" value="ECO:0007669"/>
    <property type="project" value="InterPro"/>
</dbReference>
<organism evidence="7 8">
    <name type="scientific">Candidatus Yanofskybacteria bacterium RIFCSPHIGHO2_02_FULL_43_15c</name>
    <dbReference type="NCBI Taxonomy" id="1802679"/>
    <lineage>
        <taxon>Bacteria</taxon>
        <taxon>Candidatus Yanofskyibacteriota</taxon>
    </lineage>
</organism>
<gene>
    <name evidence="7" type="ORF">A3C71_00060</name>
</gene>
<keyword evidence="3" id="KW-0645">Protease</keyword>
<sequence>MEPRKKVKSRVYGIDHHESHWELQEWHLDIRQFHIYLTGEEIGYYADDSDRSEPGVEYRMSARFIKNIQILSQIDLKRPILIHMKTCGGDWQEGMAIYDTLWACPNPITILSYTHARSMSSIILQAADKRVLMPNSYFMIHEGTLGFEGTTKVVHTMADWDKRIVRPTMLNIYVEKLKQKGKFNRRAPERIREMLQEQMDKKEDVYLTPQEAVEWGFADEVFDRNWAALTKFSRNFKKL</sequence>
<evidence type="ECO:0000313" key="8">
    <source>
        <dbReference type="Proteomes" id="UP000178197"/>
    </source>
</evidence>
<accession>A0A1F8FFE9</accession>
<dbReference type="GO" id="GO:0051117">
    <property type="term" value="F:ATPase binding"/>
    <property type="evidence" value="ECO:0007669"/>
    <property type="project" value="TreeGrafter"/>
</dbReference>
<dbReference type="PANTHER" id="PTHR10381:SF70">
    <property type="entry name" value="ATP-DEPENDENT CLP PROTEASE PROTEOLYTIC SUBUNIT"/>
    <property type="match status" value="1"/>
</dbReference>
<protein>
    <recommendedName>
        <fullName evidence="6">ATP-dependent Clp protease proteolytic subunit</fullName>
    </recommendedName>
</protein>
<dbReference type="GO" id="GO:0009368">
    <property type="term" value="C:endopeptidase Clp complex"/>
    <property type="evidence" value="ECO:0007669"/>
    <property type="project" value="TreeGrafter"/>
</dbReference>
<keyword evidence="2" id="KW-0963">Cytoplasm</keyword>
<evidence type="ECO:0000256" key="3">
    <source>
        <dbReference type="ARBA" id="ARBA00022670"/>
    </source>
</evidence>
<evidence type="ECO:0000256" key="2">
    <source>
        <dbReference type="ARBA" id="ARBA00022490"/>
    </source>
</evidence>
<dbReference type="Gene3D" id="3.90.226.10">
    <property type="entry name" value="2-enoyl-CoA Hydratase, Chain A, domain 1"/>
    <property type="match status" value="1"/>
</dbReference>
<evidence type="ECO:0000256" key="1">
    <source>
        <dbReference type="ARBA" id="ARBA00007039"/>
    </source>
</evidence>
<comment type="similarity">
    <text evidence="1 6">Belongs to the peptidase S14 family.</text>
</comment>
<dbReference type="InterPro" id="IPR029045">
    <property type="entry name" value="ClpP/crotonase-like_dom_sf"/>
</dbReference>
<keyword evidence="5" id="KW-0720">Serine protease</keyword>
<dbReference type="PRINTS" id="PR00127">
    <property type="entry name" value="CLPPROTEASEP"/>
</dbReference>